<dbReference type="InterPro" id="IPR009051">
    <property type="entry name" value="Helical_ferredxn"/>
</dbReference>
<evidence type="ECO:0000313" key="8">
    <source>
        <dbReference type="EMBL" id="RVU25714.1"/>
    </source>
</evidence>
<keyword evidence="1" id="KW-0004">4Fe-4S</keyword>
<keyword evidence="9" id="KW-1185">Reference proteome</keyword>
<dbReference type="RefSeq" id="WP_127802868.1">
    <property type="nucleotide sequence ID" value="NZ_SACY01000002.1"/>
</dbReference>
<dbReference type="PANTHER" id="PTHR43255">
    <property type="entry name" value="IRON-SULFUR-BINDING OXIDOREDUCTASE FADF-RELATED-RELATED"/>
    <property type="match status" value="1"/>
</dbReference>
<keyword evidence="6" id="KW-0812">Transmembrane</keyword>
<dbReference type="PROSITE" id="PS00198">
    <property type="entry name" value="4FE4S_FER_1"/>
    <property type="match status" value="2"/>
</dbReference>
<dbReference type="InterPro" id="IPR017896">
    <property type="entry name" value="4Fe4S_Fe-S-bd"/>
</dbReference>
<dbReference type="GO" id="GO:0046872">
    <property type="term" value="F:metal ion binding"/>
    <property type="evidence" value="ECO:0007669"/>
    <property type="project" value="UniProtKB-KW"/>
</dbReference>
<proteinExistence type="predicted"/>
<dbReference type="SUPFAM" id="SSF103501">
    <property type="entry name" value="Respiratory nitrate reductase 1 gamma chain"/>
    <property type="match status" value="1"/>
</dbReference>
<sequence>MITWVSSIIFIALLLSMGQRIVKRFKLIAQTIHLTQPLYIQDHPKERLNRMMRLAFGQQKMFDKPLVALFHLFIYLGFILINIKVLEIIIDGIFGTHRIFASILGSFYPFLINFFEILSGLVFVACIFFFIRRALLPIKRFQHPDLNGFPRKDAFTILGIEMILMLALWTMNACDALLQQAGNEHYPLVGQFIISQNFIPLFTHFSIETIHLIERIAWWFHITGILSFALYVTYSKHLHIFFAFPATYFSNLSKYGTMQSMPSVEFEVKNMLGLPTDPNFTPNPNQKFGAKDVFDLHIKNALDAYSCTECGRCTEQCPANNSGRKLSPRKIMMATRDRLEDVGKVLEQNKGNWVDDGKALLNDYISGEELRACTTCQACLQACPIELNPLDIILQMRRFQIMELSDAPNEWNLMFNNLETNQAPWKFNPNDRLNWATEQ</sequence>
<keyword evidence="6" id="KW-0472">Membrane</keyword>
<dbReference type="Gene3D" id="1.10.1060.10">
    <property type="entry name" value="Alpha-helical ferredoxin"/>
    <property type="match status" value="1"/>
</dbReference>
<dbReference type="PROSITE" id="PS51379">
    <property type="entry name" value="4FE4S_FER_2"/>
    <property type="match status" value="1"/>
</dbReference>
<evidence type="ECO:0000259" key="7">
    <source>
        <dbReference type="PROSITE" id="PS51379"/>
    </source>
</evidence>
<keyword evidence="5" id="KW-0411">Iron-sulfur</keyword>
<dbReference type="OrthoDB" id="9769677at2"/>
<dbReference type="GO" id="GO:0051539">
    <property type="term" value="F:4 iron, 4 sulfur cluster binding"/>
    <property type="evidence" value="ECO:0007669"/>
    <property type="project" value="UniProtKB-KW"/>
</dbReference>
<name>A0A437PTX8_9BACT</name>
<protein>
    <submittedName>
        <fullName evidence="8">(Fe-S)-binding protein</fullName>
    </submittedName>
</protein>
<keyword evidence="4" id="KW-0408">Iron</keyword>
<accession>A0A437PTX8</accession>
<keyword evidence="2" id="KW-0479">Metal-binding</keyword>
<dbReference type="InterPro" id="IPR051460">
    <property type="entry name" value="HdrC_iron-sulfur_subunit"/>
</dbReference>
<feature type="domain" description="4Fe-4S ferredoxin-type" evidence="7">
    <location>
        <begin position="298"/>
        <end position="329"/>
    </location>
</feature>
<comment type="caution">
    <text evidence="8">The sequence shown here is derived from an EMBL/GenBank/DDBJ whole genome shotgun (WGS) entry which is preliminary data.</text>
</comment>
<keyword evidence="6" id="KW-1133">Transmembrane helix</keyword>
<dbReference type="AlphaFoldDB" id="A0A437PTX8"/>
<keyword evidence="3" id="KW-0560">Oxidoreductase</keyword>
<reference evidence="8 9" key="1">
    <citation type="submission" date="2019-01" db="EMBL/GenBank/DDBJ databases">
        <authorList>
            <person name="Chen W.-M."/>
        </authorList>
    </citation>
    <scope>NUCLEOTIDE SEQUENCE [LARGE SCALE GENOMIC DNA]</scope>
    <source>
        <strain evidence="8 9">FSY-15</strain>
    </source>
</reference>
<dbReference type="PANTHER" id="PTHR43255:SF1">
    <property type="entry name" value="IRON-SULFUR-BINDING OXIDOREDUCTASE FADF-RELATED"/>
    <property type="match status" value="1"/>
</dbReference>
<feature type="transmembrane region" description="Helical" evidence="6">
    <location>
        <begin position="152"/>
        <end position="171"/>
    </location>
</feature>
<dbReference type="InterPro" id="IPR036197">
    <property type="entry name" value="NarG-like_sf"/>
</dbReference>
<evidence type="ECO:0000256" key="1">
    <source>
        <dbReference type="ARBA" id="ARBA00022485"/>
    </source>
</evidence>
<feature type="transmembrane region" description="Helical" evidence="6">
    <location>
        <begin position="110"/>
        <end position="131"/>
    </location>
</feature>
<dbReference type="GO" id="GO:0005886">
    <property type="term" value="C:plasma membrane"/>
    <property type="evidence" value="ECO:0007669"/>
    <property type="project" value="TreeGrafter"/>
</dbReference>
<evidence type="ECO:0000313" key="9">
    <source>
        <dbReference type="Proteomes" id="UP000282832"/>
    </source>
</evidence>
<evidence type="ECO:0000256" key="6">
    <source>
        <dbReference type="SAM" id="Phobius"/>
    </source>
</evidence>
<dbReference type="Proteomes" id="UP000282832">
    <property type="component" value="Unassembled WGS sequence"/>
</dbReference>
<dbReference type="Pfam" id="PF13187">
    <property type="entry name" value="Fer4_9"/>
    <property type="match status" value="1"/>
</dbReference>
<gene>
    <name evidence="8" type="ORF">EOJ36_04670</name>
</gene>
<dbReference type="Gene3D" id="1.20.950.20">
    <property type="entry name" value="Transmembrane di-heme cytochromes, Chain C"/>
    <property type="match status" value="1"/>
</dbReference>
<dbReference type="GO" id="GO:0016491">
    <property type="term" value="F:oxidoreductase activity"/>
    <property type="evidence" value="ECO:0007669"/>
    <property type="project" value="UniProtKB-KW"/>
</dbReference>
<organism evidence="8 9">
    <name type="scientific">Sandaracinomonas limnophila</name>
    <dbReference type="NCBI Taxonomy" id="1862386"/>
    <lineage>
        <taxon>Bacteria</taxon>
        <taxon>Pseudomonadati</taxon>
        <taxon>Bacteroidota</taxon>
        <taxon>Cytophagia</taxon>
        <taxon>Cytophagales</taxon>
        <taxon>Flectobacillaceae</taxon>
        <taxon>Sandaracinomonas</taxon>
    </lineage>
</organism>
<feature type="transmembrane region" description="Helical" evidence="6">
    <location>
        <begin position="66"/>
        <end position="90"/>
    </location>
</feature>
<feature type="transmembrane region" description="Helical" evidence="6">
    <location>
        <begin position="6"/>
        <end position="22"/>
    </location>
</feature>
<evidence type="ECO:0000256" key="3">
    <source>
        <dbReference type="ARBA" id="ARBA00023002"/>
    </source>
</evidence>
<evidence type="ECO:0000256" key="4">
    <source>
        <dbReference type="ARBA" id="ARBA00023004"/>
    </source>
</evidence>
<dbReference type="InterPro" id="IPR017900">
    <property type="entry name" value="4Fe4S_Fe_S_CS"/>
</dbReference>
<feature type="transmembrane region" description="Helical" evidence="6">
    <location>
        <begin position="216"/>
        <end position="234"/>
    </location>
</feature>
<evidence type="ECO:0000256" key="2">
    <source>
        <dbReference type="ARBA" id="ARBA00022723"/>
    </source>
</evidence>
<dbReference type="SUPFAM" id="SSF46548">
    <property type="entry name" value="alpha-helical ferredoxin"/>
    <property type="match status" value="1"/>
</dbReference>
<dbReference type="EMBL" id="SACY01000002">
    <property type="protein sequence ID" value="RVU25714.1"/>
    <property type="molecule type" value="Genomic_DNA"/>
</dbReference>
<evidence type="ECO:0000256" key="5">
    <source>
        <dbReference type="ARBA" id="ARBA00023014"/>
    </source>
</evidence>